<sequence length="544" mass="59242">MISSTLTDTESTSNIMTCVGNRPVGAYMERNSDNSDRPITLASVNIIPNIKKYPKSSMLFATLNCRSVKNKALSICDFVTSHDLDILAITESWLGSDIDEGVIQDLVPSGYNIMHHSRNNRRGGGIALLFKGGIGIKRLNVHEKHFTHFEHMEFTTPSSKSNGLRNTVFFEEWESYLDQNTILVPTHNVLFTGDFNFHLDNLSDPDALRFHQSLEDRNLTQHVKDATHERGHILDLLITNKDSQILNGVPNVQRPNISDAQGNLVCDHFSVHATLACQKPKSMRKDISLRKCKEIDMTELKKDIVDSFSCSGIDSSVEQLVERYKDNLTNIFDKHAPVTIKSVILRPNTEWYSDDLKAANENKRKAKRKCWIRYWKWTSMLLFMPCLRGATVLFGTAAILPVLGFASSGITVGSWAATWMASFAGAVPADMMNNIICAVLLAVLMLTHPFCVGGVTLCIASCLAAVGGTALLGTTAILPAIGFASSGITAGSWAAAWMASFGGSVPAGGCFALFQSAGMTGATTKMVAAVTGSSASICAVICEC</sequence>
<dbReference type="AlphaFoldDB" id="A0A8S3SB65"/>
<keyword evidence="4 6" id="KW-1133">Transmembrane helix</keyword>
<dbReference type="GO" id="GO:0016020">
    <property type="term" value="C:membrane"/>
    <property type="evidence" value="ECO:0007669"/>
    <property type="project" value="UniProtKB-SubCell"/>
</dbReference>
<evidence type="ECO:0000256" key="5">
    <source>
        <dbReference type="ARBA" id="ARBA00023136"/>
    </source>
</evidence>
<evidence type="ECO:0000256" key="1">
    <source>
        <dbReference type="ARBA" id="ARBA00004141"/>
    </source>
</evidence>
<dbReference type="InterPro" id="IPR038213">
    <property type="entry name" value="IFI6/IFI27-like_sf"/>
</dbReference>
<dbReference type="InterPro" id="IPR005135">
    <property type="entry name" value="Endo/exonuclease/phosphatase"/>
</dbReference>
<feature type="domain" description="Endonuclease/exonuclease/phosphatase" evidence="7">
    <location>
        <begin position="61"/>
        <end position="241"/>
    </location>
</feature>
<dbReference type="Proteomes" id="UP000683360">
    <property type="component" value="Unassembled WGS sequence"/>
</dbReference>
<keyword evidence="5 6" id="KW-0472">Membrane</keyword>
<dbReference type="GO" id="GO:0003824">
    <property type="term" value="F:catalytic activity"/>
    <property type="evidence" value="ECO:0007669"/>
    <property type="project" value="InterPro"/>
</dbReference>
<accession>A0A8S3SB65</accession>
<comment type="caution">
    <text evidence="8">The sequence shown here is derived from an EMBL/GenBank/DDBJ whole genome shotgun (WGS) entry which is preliminary data.</text>
</comment>
<feature type="transmembrane region" description="Helical" evidence="6">
    <location>
        <begin position="472"/>
        <end position="496"/>
    </location>
</feature>
<evidence type="ECO:0000313" key="8">
    <source>
        <dbReference type="EMBL" id="CAG2218034.1"/>
    </source>
</evidence>
<comment type="subcellular location">
    <subcellularLocation>
        <location evidence="1">Membrane</location>
        <topology evidence="1">Multi-pass membrane protein</topology>
    </subcellularLocation>
</comment>
<dbReference type="Gene3D" id="6.10.110.10">
    <property type="match status" value="2"/>
</dbReference>
<feature type="transmembrane region" description="Helical" evidence="6">
    <location>
        <begin position="439"/>
        <end position="466"/>
    </location>
</feature>
<dbReference type="Gene3D" id="3.60.10.10">
    <property type="entry name" value="Endonuclease/exonuclease/phosphatase"/>
    <property type="match status" value="1"/>
</dbReference>
<name>A0A8S3SB65_MYTED</name>
<evidence type="ECO:0000256" key="3">
    <source>
        <dbReference type="ARBA" id="ARBA00022692"/>
    </source>
</evidence>
<reference evidence="8" key="1">
    <citation type="submission" date="2021-03" db="EMBL/GenBank/DDBJ databases">
        <authorList>
            <person name="Bekaert M."/>
        </authorList>
    </citation>
    <scope>NUCLEOTIDE SEQUENCE</scope>
</reference>
<evidence type="ECO:0000256" key="6">
    <source>
        <dbReference type="SAM" id="Phobius"/>
    </source>
</evidence>
<organism evidence="8 9">
    <name type="scientific">Mytilus edulis</name>
    <name type="common">Blue mussel</name>
    <dbReference type="NCBI Taxonomy" id="6550"/>
    <lineage>
        <taxon>Eukaryota</taxon>
        <taxon>Metazoa</taxon>
        <taxon>Spiralia</taxon>
        <taxon>Lophotrochozoa</taxon>
        <taxon>Mollusca</taxon>
        <taxon>Bivalvia</taxon>
        <taxon>Autobranchia</taxon>
        <taxon>Pteriomorphia</taxon>
        <taxon>Mytilida</taxon>
        <taxon>Mytiloidea</taxon>
        <taxon>Mytilidae</taxon>
        <taxon>Mytilinae</taxon>
        <taxon>Mytilus</taxon>
    </lineage>
</organism>
<dbReference type="OrthoDB" id="5989721at2759"/>
<dbReference type="PANTHER" id="PTHR46670:SF3">
    <property type="entry name" value="ENDONUCLEASE_EXONUCLEASE_PHOSPHATASE DOMAIN-CONTAINING PROTEIN"/>
    <property type="match status" value="1"/>
</dbReference>
<comment type="similarity">
    <text evidence="2">Belongs to the IFI6/IFI27 family.</text>
</comment>
<evidence type="ECO:0000256" key="2">
    <source>
        <dbReference type="ARBA" id="ARBA00007262"/>
    </source>
</evidence>
<dbReference type="PANTHER" id="PTHR46670">
    <property type="entry name" value="ENDO/EXONUCLEASE/PHOSPHATASE DOMAIN-CONTAINING PROTEIN"/>
    <property type="match status" value="1"/>
</dbReference>
<protein>
    <recommendedName>
        <fullName evidence="7">Endonuclease/exonuclease/phosphatase domain-containing protein</fullName>
    </recommendedName>
</protein>
<proteinExistence type="inferred from homology"/>
<evidence type="ECO:0000259" key="7">
    <source>
        <dbReference type="Pfam" id="PF03372"/>
    </source>
</evidence>
<evidence type="ECO:0000256" key="4">
    <source>
        <dbReference type="ARBA" id="ARBA00022989"/>
    </source>
</evidence>
<dbReference type="Pfam" id="PF03372">
    <property type="entry name" value="Exo_endo_phos"/>
    <property type="match status" value="1"/>
</dbReference>
<keyword evidence="9" id="KW-1185">Reference proteome</keyword>
<evidence type="ECO:0000313" key="9">
    <source>
        <dbReference type="Proteomes" id="UP000683360"/>
    </source>
</evidence>
<dbReference type="SUPFAM" id="SSF56219">
    <property type="entry name" value="DNase I-like"/>
    <property type="match status" value="1"/>
</dbReference>
<dbReference type="InterPro" id="IPR009311">
    <property type="entry name" value="IFI6/IFI27-like"/>
</dbReference>
<keyword evidence="3 6" id="KW-0812">Transmembrane</keyword>
<dbReference type="InterPro" id="IPR036691">
    <property type="entry name" value="Endo/exonu/phosph_ase_sf"/>
</dbReference>
<dbReference type="Pfam" id="PF06140">
    <property type="entry name" value="Ifi-6-16"/>
    <property type="match status" value="1"/>
</dbReference>
<gene>
    <name evidence="8" type="ORF">MEDL_31687</name>
</gene>
<dbReference type="EMBL" id="CAJPWZ010001584">
    <property type="protein sequence ID" value="CAG2218034.1"/>
    <property type="molecule type" value="Genomic_DNA"/>
</dbReference>